<proteinExistence type="predicted"/>
<dbReference type="EMBL" id="CM043036">
    <property type="protein sequence ID" value="KAI4580784.1"/>
    <property type="molecule type" value="Genomic_DNA"/>
</dbReference>
<comment type="caution">
    <text evidence="1">The sequence shown here is derived from an EMBL/GenBank/DDBJ whole genome shotgun (WGS) entry which is preliminary data.</text>
</comment>
<accession>A0ACB9UTE5</accession>
<protein>
    <submittedName>
        <fullName evidence="1">Uncharacterized protein</fullName>
    </submittedName>
</protein>
<evidence type="ECO:0000313" key="2">
    <source>
        <dbReference type="Proteomes" id="UP001057279"/>
    </source>
</evidence>
<organism evidence="1 2">
    <name type="scientific">Ovis ammon polii x Ovis aries</name>
    <dbReference type="NCBI Taxonomy" id="2918886"/>
    <lineage>
        <taxon>Eukaryota</taxon>
        <taxon>Metazoa</taxon>
        <taxon>Chordata</taxon>
        <taxon>Craniata</taxon>
        <taxon>Vertebrata</taxon>
        <taxon>Euteleostomi</taxon>
        <taxon>Mammalia</taxon>
        <taxon>Eutheria</taxon>
        <taxon>Laurasiatheria</taxon>
        <taxon>Artiodactyla</taxon>
        <taxon>Ruminantia</taxon>
        <taxon>Pecora</taxon>
        <taxon>Bovidae</taxon>
        <taxon>Caprinae</taxon>
        <taxon>Ovis</taxon>
    </lineage>
</organism>
<sequence>MRGPAPACSIKETPWKWCCSSCVACWPQRSWPVPLSRRKKRTLFIMVADASAVSIRSRGLLGMRRLRWRTSSLQMPRSPRKQRTEVQPPGAKNLKAAA</sequence>
<gene>
    <name evidence="1" type="ORF">MJG53_010326</name>
</gene>
<reference evidence="1" key="1">
    <citation type="submission" date="2022-03" db="EMBL/GenBank/DDBJ databases">
        <title>Genomic analyses of argali, domestic sheep and their hybrids provide insights into chromosomal evolution, heterosis and genetic basis of agronomic traits.</title>
        <authorList>
            <person name="Li M."/>
        </authorList>
    </citation>
    <scope>NUCLEOTIDE SEQUENCE</scope>
    <source>
        <strain evidence="1">F1 hybrid</strain>
    </source>
</reference>
<keyword evidence="2" id="KW-1185">Reference proteome</keyword>
<dbReference type="Proteomes" id="UP001057279">
    <property type="component" value="Linkage Group LG11"/>
</dbReference>
<evidence type="ECO:0000313" key="1">
    <source>
        <dbReference type="EMBL" id="KAI4580784.1"/>
    </source>
</evidence>
<name>A0ACB9UTE5_9CETA</name>